<dbReference type="Pfam" id="PF02138">
    <property type="entry name" value="Beach"/>
    <property type="match status" value="1"/>
</dbReference>
<dbReference type="PANTHER" id="PTHR13743:SF123">
    <property type="entry name" value="PROTEIN FAN"/>
    <property type="match status" value="1"/>
</dbReference>
<dbReference type="SMART" id="SM01026">
    <property type="entry name" value="Beach"/>
    <property type="match status" value="1"/>
</dbReference>
<feature type="domain" description="BEACH-type PH" evidence="4">
    <location>
        <begin position="139"/>
        <end position="236"/>
    </location>
</feature>
<dbReference type="Gene3D" id="2.30.29.30">
    <property type="entry name" value="Pleckstrin-homology domain (PH domain)/Phosphotyrosine-binding domain (PTB)"/>
    <property type="match status" value="1"/>
</dbReference>
<protein>
    <recommendedName>
        <fullName evidence="7">BEACH domain-containing protein</fullName>
    </recommendedName>
</protein>
<dbReference type="InterPro" id="IPR023362">
    <property type="entry name" value="PH-BEACH_dom"/>
</dbReference>
<dbReference type="SMART" id="SM00568">
    <property type="entry name" value="GRAM"/>
    <property type="match status" value="1"/>
</dbReference>
<dbReference type="SUPFAM" id="SSF81837">
    <property type="entry name" value="BEACH domain"/>
    <property type="match status" value="1"/>
</dbReference>
<evidence type="ECO:0000259" key="3">
    <source>
        <dbReference type="PROSITE" id="PS50197"/>
    </source>
</evidence>
<reference evidence="5" key="1">
    <citation type="submission" date="2023-05" db="EMBL/GenBank/DDBJ databases">
        <title>High-quality long-read genome of Scophthalmus maximus.</title>
        <authorList>
            <person name="Lien S."/>
            <person name="Martinez P."/>
        </authorList>
    </citation>
    <scope>NUCLEOTIDE SEQUENCE [LARGE SCALE GENOMIC DNA]</scope>
</reference>
<sequence length="405" mass="47751">MASLKTQERTKERFSLLLLDLEEYYFEQHIAYNVTSSSKKERKRGSFKVCSRSIIFDPEDLTEPIIKVSFSVCFYLCYGAKKLNFQLEVWNKTEDVVQTLLQLHRASCLEKLGDQTAMIEANLQSRLARSSFDKNCFQNVAEKPHMECEVEMVTPLVSNPGHVCITDENLYFQPLNGYPKHVIQIKLNRVRRIYKRRHCLRPLGLEVFCTENDFCSDIYLKFYNTADRDEIYYYIATFLENHMTEHTAESYMLQWQRGHLSNYQYLLHLNNLADRSCNDLSQYPIFPWVLADYTSAQLDMTNAATFRDLSKPVGALNKERLDRLLARYRGMPEPRFMYGSHYSSPGYVLFYLVRVGTSHTSLRTVHVLVCLCTFLCFLPWCWYCNNTFCCRLRFIWFKAMFNNDI</sequence>
<dbReference type="GeneTree" id="ENSGT00940000155059"/>
<dbReference type="PROSITE" id="PS50197">
    <property type="entry name" value="BEACH"/>
    <property type="match status" value="1"/>
</dbReference>
<keyword evidence="1" id="KW-0853">WD repeat</keyword>
<dbReference type="InterPro" id="IPR057496">
    <property type="entry name" value="FAN-like_PH"/>
</dbReference>
<reference evidence="5" key="2">
    <citation type="submission" date="2025-08" db="UniProtKB">
        <authorList>
            <consortium name="Ensembl"/>
        </authorList>
    </citation>
    <scope>IDENTIFICATION</scope>
</reference>
<proteinExistence type="predicted"/>
<evidence type="ECO:0000313" key="6">
    <source>
        <dbReference type="Proteomes" id="UP000694558"/>
    </source>
</evidence>
<dbReference type="InterPro" id="IPR036372">
    <property type="entry name" value="BEACH_dom_sf"/>
</dbReference>
<evidence type="ECO:0000256" key="1">
    <source>
        <dbReference type="ARBA" id="ARBA00022574"/>
    </source>
</evidence>
<evidence type="ECO:0000256" key="2">
    <source>
        <dbReference type="SAM" id="Phobius"/>
    </source>
</evidence>
<dbReference type="Pfam" id="PF25400">
    <property type="entry name" value="PH_FAN"/>
    <property type="match status" value="2"/>
</dbReference>
<dbReference type="Proteomes" id="UP000694558">
    <property type="component" value="Chromosome 21"/>
</dbReference>
<dbReference type="Gene3D" id="1.10.1540.10">
    <property type="entry name" value="BEACH domain"/>
    <property type="match status" value="1"/>
</dbReference>
<evidence type="ECO:0000313" key="5">
    <source>
        <dbReference type="Ensembl" id="ENSSMAP00000046586.1"/>
    </source>
</evidence>
<dbReference type="InterPro" id="IPR011993">
    <property type="entry name" value="PH-like_dom_sf"/>
</dbReference>
<gene>
    <name evidence="5" type="primary">nsmaf</name>
</gene>
<dbReference type="InterPro" id="IPR004182">
    <property type="entry name" value="GRAM"/>
</dbReference>
<dbReference type="InterPro" id="IPR000409">
    <property type="entry name" value="BEACH_dom"/>
</dbReference>
<keyword evidence="2" id="KW-1133">Transmembrane helix</keyword>
<feature type="transmembrane region" description="Helical" evidence="2">
    <location>
        <begin position="365"/>
        <end position="383"/>
    </location>
</feature>
<evidence type="ECO:0008006" key="7">
    <source>
        <dbReference type="Google" id="ProtNLM"/>
    </source>
</evidence>
<evidence type="ECO:0000259" key="4">
    <source>
        <dbReference type="PROSITE" id="PS51783"/>
    </source>
</evidence>
<dbReference type="PANTHER" id="PTHR13743">
    <property type="entry name" value="BEIGE/BEACH-RELATED"/>
    <property type="match status" value="1"/>
</dbReference>
<dbReference type="InterPro" id="IPR050865">
    <property type="entry name" value="BEACH_Domain"/>
</dbReference>
<feature type="domain" description="BEACH" evidence="3">
    <location>
        <begin position="240"/>
        <end position="405"/>
    </location>
</feature>
<keyword evidence="2" id="KW-0472">Membrane</keyword>
<dbReference type="AlphaFoldDB" id="A0A8D3CH28"/>
<dbReference type="PROSITE" id="PS51783">
    <property type="entry name" value="PH_BEACH"/>
    <property type="match status" value="1"/>
</dbReference>
<keyword evidence="2" id="KW-0812">Transmembrane</keyword>
<organism evidence="5 6">
    <name type="scientific">Scophthalmus maximus</name>
    <name type="common">Turbot</name>
    <name type="synonym">Psetta maxima</name>
    <dbReference type="NCBI Taxonomy" id="52904"/>
    <lineage>
        <taxon>Eukaryota</taxon>
        <taxon>Metazoa</taxon>
        <taxon>Chordata</taxon>
        <taxon>Craniata</taxon>
        <taxon>Vertebrata</taxon>
        <taxon>Euteleostomi</taxon>
        <taxon>Actinopterygii</taxon>
        <taxon>Neopterygii</taxon>
        <taxon>Teleostei</taxon>
        <taxon>Neoteleostei</taxon>
        <taxon>Acanthomorphata</taxon>
        <taxon>Carangaria</taxon>
        <taxon>Pleuronectiformes</taxon>
        <taxon>Pleuronectoidei</taxon>
        <taxon>Scophthalmidae</taxon>
        <taxon>Scophthalmus</taxon>
    </lineage>
</organism>
<accession>A0A8D3CH28</accession>
<name>A0A8D3CH28_SCOMX</name>
<dbReference type="SUPFAM" id="SSF50729">
    <property type="entry name" value="PH domain-like"/>
    <property type="match status" value="1"/>
</dbReference>
<dbReference type="Pfam" id="PF02893">
    <property type="entry name" value="GRAM"/>
    <property type="match status" value="1"/>
</dbReference>
<dbReference type="Ensembl" id="ENSSMAT00000061728.1">
    <property type="protein sequence ID" value="ENSSMAP00000046586.1"/>
    <property type="gene ID" value="ENSSMAG00000020250.2"/>
</dbReference>